<dbReference type="RefSeq" id="WP_379723443.1">
    <property type="nucleotide sequence ID" value="NZ_JBHSMS010000053.1"/>
</dbReference>
<reference evidence="3" key="1">
    <citation type="journal article" date="2019" name="Int. J. Syst. Evol. Microbiol.">
        <title>The Global Catalogue of Microorganisms (GCM) 10K type strain sequencing project: providing services to taxonomists for standard genome sequencing and annotation.</title>
        <authorList>
            <consortium name="The Broad Institute Genomics Platform"/>
            <consortium name="The Broad Institute Genome Sequencing Center for Infectious Disease"/>
            <person name="Wu L."/>
            <person name="Ma J."/>
        </authorList>
    </citation>
    <scope>NUCLEOTIDE SEQUENCE [LARGE SCALE GENOMIC DNA]</scope>
    <source>
        <strain evidence="3">CCUG 38813</strain>
    </source>
</reference>
<feature type="transmembrane region" description="Helical" evidence="1">
    <location>
        <begin position="124"/>
        <end position="145"/>
    </location>
</feature>
<gene>
    <name evidence="2" type="ORF">ACFPOU_16400</name>
</gene>
<organism evidence="2 3">
    <name type="scientific">Massilia jejuensis</name>
    <dbReference type="NCBI Taxonomy" id="648894"/>
    <lineage>
        <taxon>Bacteria</taxon>
        <taxon>Pseudomonadati</taxon>
        <taxon>Pseudomonadota</taxon>
        <taxon>Betaproteobacteria</taxon>
        <taxon>Burkholderiales</taxon>
        <taxon>Oxalobacteraceae</taxon>
        <taxon>Telluria group</taxon>
        <taxon>Massilia</taxon>
    </lineage>
</organism>
<dbReference type="Proteomes" id="UP001596031">
    <property type="component" value="Unassembled WGS sequence"/>
</dbReference>
<keyword evidence="3" id="KW-1185">Reference proteome</keyword>
<keyword evidence="1" id="KW-0472">Membrane</keyword>
<proteinExistence type="predicted"/>
<evidence type="ECO:0000313" key="2">
    <source>
        <dbReference type="EMBL" id="MFC5512694.1"/>
    </source>
</evidence>
<dbReference type="EMBL" id="JBHSMS010000053">
    <property type="protein sequence ID" value="MFC5512694.1"/>
    <property type="molecule type" value="Genomic_DNA"/>
</dbReference>
<evidence type="ECO:0000256" key="1">
    <source>
        <dbReference type="SAM" id="Phobius"/>
    </source>
</evidence>
<name>A0ABW0PQE7_9BURK</name>
<feature type="transmembrane region" description="Helical" evidence="1">
    <location>
        <begin position="97"/>
        <end position="118"/>
    </location>
</feature>
<dbReference type="InterPro" id="IPR036938">
    <property type="entry name" value="PAP2/HPO_sf"/>
</dbReference>
<comment type="caution">
    <text evidence="2">The sequence shown here is derived from an EMBL/GenBank/DDBJ whole genome shotgun (WGS) entry which is preliminary data.</text>
</comment>
<feature type="transmembrane region" description="Helical" evidence="1">
    <location>
        <begin position="157"/>
        <end position="181"/>
    </location>
</feature>
<sequence>MSSLAFLHLGNLTLTLPLASAIAAWLLAARDWRAAGYWLILFVAALGIVGISKVAFLGWGTGIPALRFQAFSGHAAGATTVFPVLLYLLLRRCPAPAAAIGAALGLALGAALAAMLVVTDEHTAAEACAGWLVGAAASGAMLRIARTVPMPSLPAGLASALLTYGATAFAMQQAHVGYWMIKVALALSGKRYPFRWDSCG</sequence>
<protein>
    <submittedName>
        <fullName evidence="2">Phosphoesterase</fullName>
    </submittedName>
</protein>
<evidence type="ECO:0000313" key="3">
    <source>
        <dbReference type="Proteomes" id="UP001596031"/>
    </source>
</evidence>
<accession>A0ABW0PQE7</accession>
<feature type="transmembrane region" description="Helical" evidence="1">
    <location>
        <begin position="6"/>
        <end position="28"/>
    </location>
</feature>
<feature type="transmembrane region" description="Helical" evidence="1">
    <location>
        <begin position="35"/>
        <end position="59"/>
    </location>
</feature>
<keyword evidence="1" id="KW-1133">Transmembrane helix</keyword>
<feature type="transmembrane region" description="Helical" evidence="1">
    <location>
        <begin position="71"/>
        <end position="90"/>
    </location>
</feature>
<dbReference type="SUPFAM" id="SSF48317">
    <property type="entry name" value="Acid phosphatase/Vanadium-dependent haloperoxidase"/>
    <property type="match status" value="1"/>
</dbReference>
<keyword evidence="1" id="KW-0812">Transmembrane</keyword>